<evidence type="ECO:0000259" key="2">
    <source>
        <dbReference type="Pfam" id="PF02470"/>
    </source>
</evidence>
<keyword evidence="1" id="KW-0472">Membrane</keyword>
<dbReference type="PANTHER" id="PTHR33371">
    <property type="entry name" value="INTERMEMBRANE PHOSPHOLIPID TRANSPORT SYSTEM BINDING PROTEIN MLAD-RELATED"/>
    <property type="match status" value="1"/>
</dbReference>
<evidence type="ECO:0000256" key="1">
    <source>
        <dbReference type="SAM" id="Phobius"/>
    </source>
</evidence>
<name>A0ABU4VP89_9ACTN</name>
<keyword evidence="4" id="KW-1185">Reference proteome</keyword>
<dbReference type="RefSeq" id="WP_319955404.1">
    <property type="nucleotide sequence ID" value="NZ_JAXAVX010000012.1"/>
</dbReference>
<feature type="domain" description="Mce/MlaD" evidence="2">
    <location>
        <begin position="48"/>
        <end position="125"/>
    </location>
</feature>
<dbReference type="Proteomes" id="UP001277761">
    <property type="component" value="Unassembled WGS sequence"/>
</dbReference>
<proteinExistence type="predicted"/>
<gene>
    <name evidence="3" type="ORF">SK069_16775</name>
</gene>
<keyword evidence="1" id="KW-1133">Transmembrane helix</keyword>
<dbReference type="Pfam" id="PF02470">
    <property type="entry name" value="MlaD"/>
    <property type="match status" value="1"/>
</dbReference>
<protein>
    <submittedName>
        <fullName evidence="3">MlaD family protein</fullName>
    </submittedName>
</protein>
<reference evidence="3 4" key="1">
    <citation type="submission" date="2023-11" db="EMBL/GenBank/DDBJ databases">
        <authorList>
            <person name="Xu M."/>
            <person name="Jiang T."/>
        </authorList>
    </citation>
    <scope>NUCLEOTIDE SEQUENCE [LARGE SCALE GENOMIC DNA]</scope>
    <source>
        <strain evidence="3 4">SD</strain>
    </source>
</reference>
<keyword evidence="1" id="KW-0812">Transmembrane</keyword>
<dbReference type="EMBL" id="JAXAVX010000012">
    <property type="protein sequence ID" value="MDX8153255.1"/>
    <property type="molecule type" value="Genomic_DNA"/>
</dbReference>
<accession>A0ABU4VP89</accession>
<evidence type="ECO:0000313" key="4">
    <source>
        <dbReference type="Proteomes" id="UP001277761"/>
    </source>
</evidence>
<evidence type="ECO:0000313" key="3">
    <source>
        <dbReference type="EMBL" id="MDX8153255.1"/>
    </source>
</evidence>
<comment type="caution">
    <text evidence="3">The sequence shown here is derived from an EMBL/GenBank/DDBJ whole genome shotgun (WGS) entry which is preliminary data.</text>
</comment>
<feature type="transmembrane region" description="Helical" evidence="1">
    <location>
        <begin position="20"/>
        <end position="39"/>
    </location>
</feature>
<sequence length="521" mass="55759">MALLRKTHAPGGPRGHRRELVGALVGVLAITAVLLVAFGKNQLRPGETRIQAVFADANQLKPGSTVRIAGLDIGRVTGVHLDGDRRALVDMSLRRNAPGIRADARFTIRPRLAFEGNFYVDVDPGERGPLIGEGTTIPLRQTAGPVQIDEVVSELTTPVREGAKNAVGELGAALGASGGAASGAAGLRRASRAFAEALPDVRRVSSALRGERQGDLVGAIRGARELLGELGEDQRSLADLVTNYDRVFAVTAEQQSQIAGSLRGLDRVLASAPSSLAAIDGLLPPLRATGAALRPVLRVLPRASDSFRLAVQQYARLGDQSELPGLARELDRPVRELPELERRIAFAVPLVTPVAGCVTEKVLPVLNDKIVDGPHTTDQPIWQEFLHMGASLTGASSDFDANGTTIRAGLGTAEDVVLHDLPGIGKVYTQLTQGVTGISPKWLGFGVKPPKRPDQPCVEQQRVDLRDRAHDRPMTVKEQFGAEARVVPAPRQTTETQERLREELGALRSKLARSLGEEDRR</sequence>
<dbReference type="InterPro" id="IPR003399">
    <property type="entry name" value="Mce/MlaD"/>
</dbReference>
<organism evidence="3 4">
    <name type="scientific">Patulibacter brassicae</name>
    <dbReference type="NCBI Taxonomy" id="1705717"/>
    <lineage>
        <taxon>Bacteria</taxon>
        <taxon>Bacillati</taxon>
        <taxon>Actinomycetota</taxon>
        <taxon>Thermoleophilia</taxon>
        <taxon>Solirubrobacterales</taxon>
        <taxon>Patulibacteraceae</taxon>
        <taxon>Patulibacter</taxon>
    </lineage>
</organism>
<dbReference type="InterPro" id="IPR052336">
    <property type="entry name" value="MlaD_Phospholipid_Transporter"/>
</dbReference>
<dbReference type="PANTHER" id="PTHR33371:SF4">
    <property type="entry name" value="INTERMEMBRANE PHOSPHOLIPID TRANSPORT SYSTEM BINDING PROTEIN MLAD"/>
    <property type="match status" value="1"/>
</dbReference>